<keyword evidence="2" id="KW-1185">Reference proteome</keyword>
<dbReference type="AlphaFoldDB" id="A0A9D4K8F1"/>
<protein>
    <submittedName>
        <fullName evidence="1">Uncharacterized protein</fullName>
    </submittedName>
</protein>
<sequence>MSIDCKPCQDGTVVLGSTLFEGNARPLSSSAADNRSSWVYLPHAQAKPPGQDTKSQANTYDTGLHLYILLEILTSWHLTSWQYLPQGTRLHTSADRVAREHDHPIRHLRPSHWLHIMQHGPVTGTTQAGYHSAGGVAPDVTGTTYLTIQHKTK</sequence>
<evidence type="ECO:0000313" key="1">
    <source>
        <dbReference type="EMBL" id="KAH3834921.1"/>
    </source>
</evidence>
<proteinExistence type="predicted"/>
<dbReference type="EMBL" id="JAIWYP010000004">
    <property type="protein sequence ID" value="KAH3834921.1"/>
    <property type="molecule type" value="Genomic_DNA"/>
</dbReference>
<evidence type="ECO:0000313" key="2">
    <source>
        <dbReference type="Proteomes" id="UP000828390"/>
    </source>
</evidence>
<organism evidence="1 2">
    <name type="scientific">Dreissena polymorpha</name>
    <name type="common">Zebra mussel</name>
    <name type="synonym">Mytilus polymorpha</name>
    <dbReference type="NCBI Taxonomy" id="45954"/>
    <lineage>
        <taxon>Eukaryota</taxon>
        <taxon>Metazoa</taxon>
        <taxon>Spiralia</taxon>
        <taxon>Lophotrochozoa</taxon>
        <taxon>Mollusca</taxon>
        <taxon>Bivalvia</taxon>
        <taxon>Autobranchia</taxon>
        <taxon>Heteroconchia</taxon>
        <taxon>Euheterodonta</taxon>
        <taxon>Imparidentia</taxon>
        <taxon>Neoheterodontei</taxon>
        <taxon>Myida</taxon>
        <taxon>Dreissenoidea</taxon>
        <taxon>Dreissenidae</taxon>
        <taxon>Dreissena</taxon>
    </lineage>
</organism>
<reference evidence="1" key="2">
    <citation type="submission" date="2020-11" db="EMBL/GenBank/DDBJ databases">
        <authorList>
            <person name="McCartney M.A."/>
            <person name="Auch B."/>
            <person name="Kono T."/>
            <person name="Mallez S."/>
            <person name="Becker A."/>
            <person name="Gohl D.M."/>
            <person name="Silverstein K.A.T."/>
            <person name="Koren S."/>
            <person name="Bechman K.B."/>
            <person name="Herman A."/>
            <person name="Abrahante J.E."/>
            <person name="Garbe J."/>
        </authorList>
    </citation>
    <scope>NUCLEOTIDE SEQUENCE</scope>
    <source>
        <strain evidence="1">Duluth1</strain>
        <tissue evidence="1">Whole animal</tissue>
    </source>
</reference>
<name>A0A9D4K8F1_DREPO</name>
<accession>A0A9D4K8F1</accession>
<comment type="caution">
    <text evidence="1">The sequence shown here is derived from an EMBL/GenBank/DDBJ whole genome shotgun (WGS) entry which is preliminary data.</text>
</comment>
<dbReference type="Proteomes" id="UP000828390">
    <property type="component" value="Unassembled WGS sequence"/>
</dbReference>
<gene>
    <name evidence="1" type="ORF">DPMN_108254</name>
</gene>
<reference evidence="1" key="1">
    <citation type="journal article" date="2019" name="bioRxiv">
        <title>The Genome of the Zebra Mussel, Dreissena polymorpha: A Resource for Invasive Species Research.</title>
        <authorList>
            <person name="McCartney M.A."/>
            <person name="Auch B."/>
            <person name="Kono T."/>
            <person name="Mallez S."/>
            <person name="Zhang Y."/>
            <person name="Obille A."/>
            <person name="Becker A."/>
            <person name="Abrahante J.E."/>
            <person name="Garbe J."/>
            <person name="Badalamenti J.P."/>
            <person name="Herman A."/>
            <person name="Mangelson H."/>
            <person name="Liachko I."/>
            <person name="Sullivan S."/>
            <person name="Sone E.D."/>
            <person name="Koren S."/>
            <person name="Silverstein K.A.T."/>
            <person name="Beckman K.B."/>
            <person name="Gohl D.M."/>
        </authorList>
    </citation>
    <scope>NUCLEOTIDE SEQUENCE</scope>
    <source>
        <strain evidence="1">Duluth1</strain>
        <tissue evidence="1">Whole animal</tissue>
    </source>
</reference>